<gene>
    <name evidence="10" type="ORF">GSPATT00038214001</name>
</gene>
<dbReference type="AlphaFoldDB" id="A0CG53"/>
<dbReference type="PROSITE" id="PS50222">
    <property type="entry name" value="EF_HAND_2"/>
    <property type="match status" value="1"/>
</dbReference>
<dbReference type="Gene3D" id="1.10.510.10">
    <property type="entry name" value="Transferase(Phosphotransferase) domain 1"/>
    <property type="match status" value="1"/>
</dbReference>
<dbReference type="OrthoDB" id="306407at2759"/>
<dbReference type="FunFam" id="1.10.510.10:FF:002767">
    <property type="match status" value="1"/>
</dbReference>
<dbReference type="KEGG" id="ptm:GSPATT00038214001"/>
<evidence type="ECO:0000256" key="2">
    <source>
        <dbReference type="ARBA" id="ARBA00022527"/>
    </source>
</evidence>
<keyword evidence="11" id="KW-1185">Reference proteome</keyword>
<dbReference type="SUPFAM" id="SSF47473">
    <property type="entry name" value="EF-hand"/>
    <property type="match status" value="1"/>
</dbReference>
<dbReference type="GO" id="GO:0005516">
    <property type="term" value="F:calmodulin binding"/>
    <property type="evidence" value="ECO:0000318"/>
    <property type="project" value="GO_Central"/>
</dbReference>
<dbReference type="eggNOG" id="KOG0032">
    <property type="taxonomic scope" value="Eukaryota"/>
</dbReference>
<evidence type="ECO:0000256" key="5">
    <source>
        <dbReference type="ARBA" id="ARBA00022777"/>
    </source>
</evidence>
<dbReference type="PROSITE" id="PS50011">
    <property type="entry name" value="PROTEIN_KINASE_DOM"/>
    <property type="match status" value="1"/>
</dbReference>
<dbReference type="InterPro" id="IPR000719">
    <property type="entry name" value="Prot_kinase_dom"/>
</dbReference>
<dbReference type="InterPro" id="IPR011992">
    <property type="entry name" value="EF-hand-dom_pair"/>
</dbReference>
<dbReference type="GO" id="GO:0004683">
    <property type="term" value="F:calcium/calmodulin-dependent protein kinase activity"/>
    <property type="evidence" value="ECO:0000318"/>
    <property type="project" value="GO_Central"/>
</dbReference>
<keyword evidence="2" id="KW-0723">Serine/threonine-protein kinase</keyword>
<dbReference type="Gene3D" id="1.10.238.10">
    <property type="entry name" value="EF-hand"/>
    <property type="match status" value="2"/>
</dbReference>
<dbReference type="InterPro" id="IPR050205">
    <property type="entry name" value="CDPK_Ser/Thr_kinases"/>
</dbReference>
<dbReference type="GO" id="GO:0035556">
    <property type="term" value="P:intracellular signal transduction"/>
    <property type="evidence" value="ECO:0000318"/>
    <property type="project" value="GO_Central"/>
</dbReference>
<proteinExistence type="inferred from homology"/>
<comment type="similarity">
    <text evidence="7">Belongs to the protein kinase superfamily. Ser/Thr protein kinase family. CDPK subfamily.</text>
</comment>
<evidence type="ECO:0000256" key="6">
    <source>
        <dbReference type="ARBA" id="ARBA00022840"/>
    </source>
</evidence>
<evidence type="ECO:0000259" key="9">
    <source>
        <dbReference type="PROSITE" id="PS50222"/>
    </source>
</evidence>
<evidence type="ECO:0000313" key="11">
    <source>
        <dbReference type="Proteomes" id="UP000000600"/>
    </source>
</evidence>
<keyword evidence="5" id="KW-0418">Kinase</keyword>
<dbReference type="GO" id="GO:0009931">
    <property type="term" value="F:calcium-dependent protein serine/threonine kinase activity"/>
    <property type="evidence" value="ECO:0000318"/>
    <property type="project" value="GO_Central"/>
</dbReference>
<dbReference type="InterPro" id="IPR002048">
    <property type="entry name" value="EF_hand_dom"/>
</dbReference>
<dbReference type="GO" id="GO:0005737">
    <property type="term" value="C:cytoplasm"/>
    <property type="evidence" value="ECO:0000318"/>
    <property type="project" value="GO_Central"/>
</dbReference>
<dbReference type="GO" id="GO:0005524">
    <property type="term" value="F:ATP binding"/>
    <property type="evidence" value="ECO:0007669"/>
    <property type="project" value="UniProtKB-KW"/>
</dbReference>
<reference evidence="10 11" key="1">
    <citation type="journal article" date="2006" name="Nature">
        <title>Global trends of whole-genome duplications revealed by the ciliate Paramecium tetraurelia.</title>
        <authorList>
            <consortium name="Genoscope"/>
            <person name="Aury J.-M."/>
            <person name="Jaillon O."/>
            <person name="Duret L."/>
            <person name="Noel B."/>
            <person name="Jubin C."/>
            <person name="Porcel B.M."/>
            <person name="Segurens B."/>
            <person name="Daubin V."/>
            <person name="Anthouard V."/>
            <person name="Aiach N."/>
            <person name="Arnaiz O."/>
            <person name="Billaut A."/>
            <person name="Beisson J."/>
            <person name="Blanc I."/>
            <person name="Bouhouche K."/>
            <person name="Camara F."/>
            <person name="Duharcourt S."/>
            <person name="Guigo R."/>
            <person name="Gogendeau D."/>
            <person name="Katinka M."/>
            <person name="Keller A.-M."/>
            <person name="Kissmehl R."/>
            <person name="Klotz C."/>
            <person name="Koll F."/>
            <person name="Le Moue A."/>
            <person name="Lepere C."/>
            <person name="Malinsky S."/>
            <person name="Nowacki M."/>
            <person name="Nowak J.K."/>
            <person name="Plattner H."/>
            <person name="Poulain J."/>
            <person name="Ruiz F."/>
            <person name="Serrano V."/>
            <person name="Zagulski M."/>
            <person name="Dessen P."/>
            <person name="Betermier M."/>
            <person name="Weissenbach J."/>
            <person name="Scarpelli C."/>
            <person name="Schachter V."/>
            <person name="Sperling L."/>
            <person name="Meyer E."/>
            <person name="Cohen J."/>
            <person name="Wincker P."/>
        </authorList>
    </citation>
    <scope>NUCLEOTIDE SEQUENCE [LARGE SCALE GENOMIC DNA]</scope>
    <source>
        <strain evidence="10 11">Stock d4-2</strain>
    </source>
</reference>
<organism evidence="10 11">
    <name type="scientific">Paramecium tetraurelia</name>
    <dbReference type="NCBI Taxonomy" id="5888"/>
    <lineage>
        <taxon>Eukaryota</taxon>
        <taxon>Sar</taxon>
        <taxon>Alveolata</taxon>
        <taxon>Ciliophora</taxon>
        <taxon>Intramacronucleata</taxon>
        <taxon>Oligohymenophorea</taxon>
        <taxon>Peniculida</taxon>
        <taxon>Parameciidae</taxon>
        <taxon>Paramecium</taxon>
    </lineage>
</organism>
<dbReference type="GO" id="GO:0005634">
    <property type="term" value="C:nucleus"/>
    <property type="evidence" value="ECO:0000318"/>
    <property type="project" value="GO_Central"/>
</dbReference>
<dbReference type="Proteomes" id="UP000000600">
    <property type="component" value="Unassembled WGS sequence"/>
</dbReference>
<evidence type="ECO:0000256" key="3">
    <source>
        <dbReference type="ARBA" id="ARBA00022679"/>
    </source>
</evidence>
<name>A0CG53_PARTE</name>
<accession>A0CG53</accession>
<comment type="cofactor">
    <cofactor evidence="1">
        <name>Mg(2+)</name>
        <dbReference type="ChEBI" id="CHEBI:18420"/>
    </cofactor>
</comment>
<dbReference type="PANTHER" id="PTHR24349">
    <property type="entry name" value="SERINE/THREONINE-PROTEIN KINASE"/>
    <property type="match status" value="1"/>
</dbReference>
<keyword evidence="6" id="KW-0067">ATP-binding</keyword>
<dbReference type="InParanoid" id="A0CG53"/>
<dbReference type="SUPFAM" id="SSF56112">
    <property type="entry name" value="Protein kinase-like (PK-like)"/>
    <property type="match status" value="1"/>
</dbReference>
<dbReference type="Pfam" id="PF00069">
    <property type="entry name" value="Pkinase"/>
    <property type="match status" value="1"/>
</dbReference>
<dbReference type="OMA" id="TEFTEIM"/>
<keyword evidence="4" id="KW-0547">Nucleotide-binding</keyword>
<dbReference type="GO" id="GO:0005509">
    <property type="term" value="F:calcium ion binding"/>
    <property type="evidence" value="ECO:0007669"/>
    <property type="project" value="InterPro"/>
</dbReference>
<keyword evidence="3" id="KW-0808">Transferase</keyword>
<evidence type="ECO:0008006" key="12">
    <source>
        <dbReference type="Google" id="ProtNLM"/>
    </source>
</evidence>
<dbReference type="InterPro" id="IPR011009">
    <property type="entry name" value="Kinase-like_dom_sf"/>
</dbReference>
<evidence type="ECO:0000313" key="10">
    <source>
        <dbReference type="EMBL" id="CAK69770.1"/>
    </source>
</evidence>
<dbReference type="EMBL" id="CT868072">
    <property type="protein sequence ID" value="CAK69770.1"/>
    <property type="molecule type" value="Genomic_DNA"/>
</dbReference>
<dbReference type="HOGENOM" id="CLU_000288_37_7_1"/>
<sequence length="495" mass="57414">MGNCSTKKKVKKDVEVLVSTQGPEEKPRIDRKQQKSYTFTPILARSLLPDTVNESVISIRSTKKFIDSSKQQIQIRAGLLRVYTILGAKPDSYLEKLDDKQIRIVQHNISGIKKRVETINKFDTSTQNFILKIQKTRLQNDYICPITNIYEDSDKYYLLSDYCSGGSLAALKGKLQDSQVTILLNQMVTAISYLHSKKMVHGKLSLDSFHLLSDLNSLFCKMVDANSLFYGKEQVKIEPSLEDYADDVYALGTIGYQLLTGLIPYQIKNYKQQEDGENELILYFSEGTSTTLKSILKKMLDKNRSERITLEEVKRQLSKNDMRHKYSDFLIKPLYYLSKCKQRNYFHVVILAFMLNKFNQEEECILQKIFNDADLDQDGLLMKDDIIRLYKSIVEYETINVDIQQLFQKLDVKNKEALDIKEFISAALNLDELLSQTYLEACFKYLQNQRGQITCNSVKKHIEINEQLFNSTLEDINGQFKVNYTEFTEIMRQLQ</sequence>
<dbReference type="RefSeq" id="XP_001437167.1">
    <property type="nucleotide sequence ID" value="XM_001437130.1"/>
</dbReference>
<evidence type="ECO:0000256" key="1">
    <source>
        <dbReference type="ARBA" id="ARBA00001946"/>
    </source>
</evidence>
<protein>
    <recommendedName>
        <fullName evidence="12">Protein kinase domain-containing protein</fullName>
    </recommendedName>
</protein>
<feature type="domain" description="EF-hand" evidence="9">
    <location>
        <begin position="361"/>
        <end position="396"/>
    </location>
</feature>
<evidence type="ECO:0000259" key="8">
    <source>
        <dbReference type="PROSITE" id="PS50011"/>
    </source>
</evidence>
<feature type="domain" description="Protein kinase" evidence="8">
    <location>
        <begin position="80"/>
        <end position="327"/>
    </location>
</feature>
<dbReference type="SMART" id="SM00220">
    <property type="entry name" value="S_TKc"/>
    <property type="match status" value="1"/>
</dbReference>
<dbReference type="GeneID" id="5022952"/>
<evidence type="ECO:0000256" key="7">
    <source>
        <dbReference type="ARBA" id="ARBA00024334"/>
    </source>
</evidence>
<evidence type="ECO:0000256" key="4">
    <source>
        <dbReference type="ARBA" id="ARBA00022741"/>
    </source>
</evidence>